<reference evidence="9 10" key="1">
    <citation type="submission" date="2020-04" db="EMBL/GenBank/DDBJ databases">
        <title>Thalassotalea sp. M1531, isolated from the surface of marine red alga.</title>
        <authorList>
            <person name="Pang L."/>
            <person name="Lu D.-C."/>
        </authorList>
    </citation>
    <scope>NUCLEOTIDE SEQUENCE [LARGE SCALE GENOMIC DNA]</scope>
    <source>
        <strain evidence="9 10">M1531</strain>
    </source>
</reference>
<dbReference type="AlphaFoldDB" id="A0A7Y0LED5"/>
<organism evidence="9 10">
    <name type="scientific">Thalassotalea algicola</name>
    <dbReference type="NCBI Taxonomy" id="2716224"/>
    <lineage>
        <taxon>Bacteria</taxon>
        <taxon>Pseudomonadati</taxon>
        <taxon>Pseudomonadota</taxon>
        <taxon>Gammaproteobacteria</taxon>
        <taxon>Alteromonadales</taxon>
        <taxon>Colwelliaceae</taxon>
        <taxon>Thalassotalea</taxon>
    </lineage>
</organism>
<evidence type="ECO:0000256" key="1">
    <source>
        <dbReference type="ARBA" id="ARBA00008136"/>
    </source>
</evidence>
<dbReference type="EC" id="3.4.-.-" evidence="8"/>
<dbReference type="Gene3D" id="3.90.1680.10">
    <property type="entry name" value="SOS response associated peptidase-like"/>
    <property type="match status" value="1"/>
</dbReference>
<dbReference type="PANTHER" id="PTHR13604:SF0">
    <property type="entry name" value="ABASIC SITE PROCESSING PROTEIN HMCES"/>
    <property type="match status" value="1"/>
</dbReference>
<keyword evidence="7" id="KW-0456">Lyase</keyword>
<dbReference type="PANTHER" id="PTHR13604">
    <property type="entry name" value="DC12-RELATED"/>
    <property type="match status" value="1"/>
</dbReference>
<accession>A0A7Y0LED5</accession>
<keyword evidence="6" id="KW-0238">DNA-binding</keyword>
<dbReference type="GO" id="GO:0016829">
    <property type="term" value="F:lyase activity"/>
    <property type="evidence" value="ECO:0007669"/>
    <property type="project" value="UniProtKB-KW"/>
</dbReference>
<comment type="caution">
    <text evidence="9">The sequence shown here is derived from an EMBL/GenBank/DDBJ whole genome shotgun (WGS) entry which is preliminary data.</text>
</comment>
<evidence type="ECO:0000256" key="5">
    <source>
        <dbReference type="ARBA" id="ARBA00023124"/>
    </source>
</evidence>
<keyword evidence="3" id="KW-0227">DNA damage</keyword>
<keyword evidence="4 8" id="KW-0378">Hydrolase</keyword>
<dbReference type="Pfam" id="PF02586">
    <property type="entry name" value="SRAP"/>
    <property type="match status" value="1"/>
</dbReference>
<dbReference type="GO" id="GO:0008233">
    <property type="term" value="F:peptidase activity"/>
    <property type="evidence" value="ECO:0007669"/>
    <property type="project" value="UniProtKB-KW"/>
</dbReference>
<dbReference type="GO" id="GO:0106300">
    <property type="term" value="P:protein-DNA covalent cross-linking repair"/>
    <property type="evidence" value="ECO:0007669"/>
    <property type="project" value="InterPro"/>
</dbReference>
<keyword evidence="5" id="KW-0190">Covalent protein-DNA linkage</keyword>
<sequence length="189" mass="21327">MCGRLNVIDDTLCLIVSEMLGIDFHTQTNTNLCPSENVATIIRPDKYTQLDASWGIQPSWSKQLLINAKSETVAEKPTFKSAFIGSRCLIPCTGWYEWKKQGRSKVKYSFTHKEHQPFFMAGVLFNPTSPQVITLTTTPNKDCAEIHNRMPVLIKPSEIAFWFNASPEQLSPLMMATENSNIAIEKVTQ</sequence>
<name>A0A7Y0LED5_9GAMM</name>
<dbReference type="GO" id="GO:0006508">
    <property type="term" value="P:proteolysis"/>
    <property type="evidence" value="ECO:0007669"/>
    <property type="project" value="UniProtKB-KW"/>
</dbReference>
<dbReference type="InterPro" id="IPR036590">
    <property type="entry name" value="SRAP-like"/>
</dbReference>
<keyword evidence="10" id="KW-1185">Reference proteome</keyword>
<keyword evidence="2 8" id="KW-0645">Protease</keyword>
<gene>
    <name evidence="9" type="ORF">HII17_14185</name>
</gene>
<evidence type="ECO:0000313" key="9">
    <source>
        <dbReference type="EMBL" id="NMP32707.1"/>
    </source>
</evidence>
<comment type="similarity">
    <text evidence="1 8">Belongs to the SOS response-associated peptidase family.</text>
</comment>
<proteinExistence type="inferred from homology"/>
<evidence type="ECO:0000256" key="7">
    <source>
        <dbReference type="ARBA" id="ARBA00023239"/>
    </source>
</evidence>
<dbReference type="RefSeq" id="WP_169076008.1">
    <property type="nucleotide sequence ID" value="NZ_JABBXH010000004.1"/>
</dbReference>
<dbReference type="Proteomes" id="UP000568664">
    <property type="component" value="Unassembled WGS sequence"/>
</dbReference>
<evidence type="ECO:0000256" key="3">
    <source>
        <dbReference type="ARBA" id="ARBA00022763"/>
    </source>
</evidence>
<evidence type="ECO:0000256" key="4">
    <source>
        <dbReference type="ARBA" id="ARBA00022801"/>
    </source>
</evidence>
<dbReference type="GO" id="GO:0003697">
    <property type="term" value="F:single-stranded DNA binding"/>
    <property type="evidence" value="ECO:0007669"/>
    <property type="project" value="InterPro"/>
</dbReference>
<dbReference type="EMBL" id="JABBXH010000004">
    <property type="protein sequence ID" value="NMP32707.1"/>
    <property type="molecule type" value="Genomic_DNA"/>
</dbReference>
<evidence type="ECO:0000313" key="10">
    <source>
        <dbReference type="Proteomes" id="UP000568664"/>
    </source>
</evidence>
<protein>
    <recommendedName>
        <fullName evidence="8">Abasic site processing protein</fullName>
        <ecNumber evidence="8">3.4.-.-</ecNumber>
    </recommendedName>
</protein>
<evidence type="ECO:0000256" key="8">
    <source>
        <dbReference type="RuleBase" id="RU364100"/>
    </source>
</evidence>
<dbReference type="SUPFAM" id="SSF143081">
    <property type="entry name" value="BB1717-like"/>
    <property type="match status" value="1"/>
</dbReference>
<evidence type="ECO:0000256" key="2">
    <source>
        <dbReference type="ARBA" id="ARBA00022670"/>
    </source>
</evidence>
<evidence type="ECO:0000256" key="6">
    <source>
        <dbReference type="ARBA" id="ARBA00023125"/>
    </source>
</evidence>
<dbReference type="InterPro" id="IPR003738">
    <property type="entry name" value="SRAP"/>
</dbReference>